<dbReference type="EMBL" id="SJPM01000006">
    <property type="protein sequence ID" value="TWT95763.1"/>
    <property type="molecule type" value="Genomic_DNA"/>
</dbReference>
<evidence type="ECO:0000313" key="1">
    <source>
        <dbReference type="EMBL" id="TWT95763.1"/>
    </source>
</evidence>
<evidence type="ECO:0000313" key="2">
    <source>
        <dbReference type="Proteomes" id="UP000316213"/>
    </source>
</evidence>
<keyword evidence="2" id="KW-1185">Reference proteome</keyword>
<dbReference type="Proteomes" id="UP000316213">
    <property type="component" value="Unassembled WGS sequence"/>
</dbReference>
<reference evidence="1 2" key="1">
    <citation type="submission" date="2019-02" db="EMBL/GenBank/DDBJ databases">
        <title>Deep-cultivation of Planctomycetes and their phenomic and genomic characterization uncovers novel biology.</title>
        <authorList>
            <person name="Wiegand S."/>
            <person name="Jogler M."/>
            <person name="Boedeker C."/>
            <person name="Pinto D."/>
            <person name="Vollmers J."/>
            <person name="Rivas-Marin E."/>
            <person name="Kohn T."/>
            <person name="Peeters S.H."/>
            <person name="Heuer A."/>
            <person name="Rast P."/>
            <person name="Oberbeckmann S."/>
            <person name="Bunk B."/>
            <person name="Jeske O."/>
            <person name="Meyerdierks A."/>
            <person name="Storesund J.E."/>
            <person name="Kallscheuer N."/>
            <person name="Luecker S."/>
            <person name="Lage O.M."/>
            <person name="Pohl T."/>
            <person name="Merkel B.J."/>
            <person name="Hornburger P."/>
            <person name="Mueller R.-W."/>
            <person name="Bruemmer F."/>
            <person name="Labrenz M."/>
            <person name="Spormann A.M."/>
            <person name="Op Den Camp H."/>
            <person name="Overmann J."/>
            <person name="Amann R."/>
            <person name="Jetten M.S.M."/>
            <person name="Mascher T."/>
            <person name="Medema M.H."/>
            <person name="Devos D.P."/>
            <person name="Kaster A.-K."/>
            <person name="Ovreas L."/>
            <person name="Rohde M."/>
            <person name="Galperin M.Y."/>
            <person name="Jogler C."/>
        </authorList>
    </citation>
    <scope>NUCLEOTIDE SEQUENCE [LARGE SCALE GENOMIC DNA]</scope>
    <source>
        <strain evidence="1 2">Pla100</strain>
    </source>
</reference>
<proteinExistence type="predicted"/>
<dbReference type="AlphaFoldDB" id="A0A5C6ABQ4"/>
<protein>
    <submittedName>
        <fullName evidence="1">Uncharacterized protein</fullName>
    </submittedName>
</protein>
<name>A0A5C6ABQ4_9BACT</name>
<comment type="caution">
    <text evidence="1">The sequence shown here is derived from an EMBL/GenBank/DDBJ whole genome shotgun (WGS) entry which is preliminary data.</text>
</comment>
<organism evidence="1 2">
    <name type="scientific">Neorhodopirellula pilleata</name>
    <dbReference type="NCBI Taxonomy" id="2714738"/>
    <lineage>
        <taxon>Bacteria</taxon>
        <taxon>Pseudomonadati</taxon>
        <taxon>Planctomycetota</taxon>
        <taxon>Planctomycetia</taxon>
        <taxon>Pirellulales</taxon>
        <taxon>Pirellulaceae</taxon>
        <taxon>Neorhodopirellula</taxon>
    </lineage>
</organism>
<sequence>MPPGTERNRLIEILKSGRWYEWLAGFGVVDGSEDPDSIKIEAQKQMLFARDWRVESRPLWSAVTGELPGFGKLIEFTRSRQGSLTIFPVWKAK</sequence>
<accession>A0A5C6ABQ4</accession>
<dbReference type="OrthoDB" id="88574at203682"/>
<gene>
    <name evidence="1" type="ORF">Pla100_34050</name>
</gene>